<gene>
    <name evidence="3" type="ORF">FCI23_38135</name>
</gene>
<organism evidence="3 4">
    <name type="scientific">Actinacidiphila oryziradicis</name>
    <dbReference type="NCBI Taxonomy" id="2571141"/>
    <lineage>
        <taxon>Bacteria</taxon>
        <taxon>Bacillati</taxon>
        <taxon>Actinomycetota</taxon>
        <taxon>Actinomycetes</taxon>
        <taxon>Kitasatosporales</taxon>
        <taxon>Streptomycetaceae</taxon>
        <taxon>Actinacidiphila</taxon>
    </lineage>
</organism>
<name>A0A4U0S3M3_9ACTN</name>
<feature type="compositionally biased region" description="Basic residues" evidence="1">
    <location>
        <begin position="92"/>
        <end position="101"/>
    </location>
</feature>
<sequence length="101" mass="11290">MALAWLLRNPVVSTAIAGAETTEQLRSNLETLAIRLDDDFAERLARIWLGPGEAPQAYAYRLSVADEALTGCHVSRDRSSATSLWHDGSRRSALRRPTRRR</sequence>
<feature type="region of interest" description="Disordered" evidence="1">
    <location>
        <begin position="76"/>
        <end position="101"/>
    </location>
</feature>
<keyword evidence="4" id="KW-1185">Reference proteome</keyword>
<dbReference type="OrthoDB" id="5198081at2"/>
<proteinExistence type="predicted"/>
<dbReference type="InterPro" id="IPR023210">
    <property type="entry name" value="NADP_OxRdtase_dom"/>
</dbReference>
<dbReference type="AlphaFoldDB" id="A0A4U0S3M3"/>
<evidence type="ECO:0000256" key="1">
    <source>
        <dbReference type="SAM" id="MobiDB-lite"/>
    </source>
</evidence>
<dbReference type="EMBL" id="SUMC01000061">
    <property type="protein sequence ID" value="TKA02873.1"/>
    <property type="molecule type" value="Genomic_DNA"/>
</dbReference>
<evidence type="ECO:0000313" key="4">
    <source>
        <dbReference type="Proteomes" id="UP000305778"/>
    </source>
</evidence>
<dbReference type="RefSeq" id="WP_136728758.1">
    <property type="nucleotide sequence ID" value="NZ_SUMC01000061.1"/>
</dbReference>
<protein>
    <submittedName>
        <fullName evidence="3">Aldo/keto reductase</fullName>
    </submittedName>
</protein>
<dbReference type="SUPFAM" id="SSF51430">
    <property type="entry name" value="NAD(P)-linked oxidoreductase"/>
    <property type="match status" value="1"/>
</dbReference>
<accession>A0A4U0S3M3</accession>
<dbReference type="InterPro" id="IPR036812">
    <property type="entry name" value="NAD(P)_OxRdtase_dom_sf"/>
</dbReference>
<evidence type="ECO:0000313" key="3">
    <source>
        <dbReference type="EMBL" id="TKA02873.1"/>
    </source>
</evidence>
<evidence type="ECO:0000259" key="2">
    <source>
        <dbReference type="Pfam" id="PF00248"/>
    </source>
</evidence>
<reference evidence="3 4" key="1">
    <citation type="submission" date="2019-04" db="EMBL/GenBank/DDBJ databases">
        <title>Streptomyces oryziradicis sp. nov., a novel actinomycete isolated from rhizosphere soil of rice (Oryza sativa L.).</title>
        <authorList>
            <person name="Li C."/>
        </authorList>
    </citation>
    <scope>NUCLEOTIDE SEQUENCE [LARGE SCALE GENOMIC DNA]</scope>
    <source>
        <strain evidence="3 4">NEAU-C40</strain>
    </source>
</reference>
<dbReference type="Pfam" id="PF00248">
    <property type="entry name" value="Aldo_ket_red"/>
    <property type="match status" value="1"/>
</dbReference>
<comment type="caution">
    <text evidence="3">The sequence shown here is derived from an EMBL/GenBank/DDBJ whole genome shotgun (WGS) entry which is preliminary data.</text>
</comment>
<dbReference type="Proteomes" id="UP000305778">
    <property type="component" value="Unassembled WGS sequence"/>
</dbReference>
<dbReference type="Gene3D" id="3.20.20.100">
    <property type="entry name" value="NADP-dependent oxidoreductase domain"/>
    <property type="match status" value="1"/>
</dbReference>
<feature type="domain" description="NADP-dependent oxidoreductase" evidence="2">
    <location>
        <begin position="1"/>
        <end position="48"/>
    </location>
</feature>